<feature type="signal peptide" evidence="1">
    <location>
        <begin position="1"/>
        <end position="18"/>
    </location>
</feature>
<dbReference type="EMBL" id="UNSC01000005">
    <property type="protein sequence ID" value="SZD73480.1"/>
    <property type="molecule type" value="Genomic_DNA"/>
</dbReference>
<protein>
    <submittedName>
        <fullName evidence="2">Uncharacterized protein</fullName>
    </submittedName>
</protein>
<dbReference type="OrthoDB" id="1218944at2"/>
<proteinExistence type="predicted"/>
<reference evidence="2 3" key="1">
    <citation type="submission" date="2018-09" db="EMBL/GenBank/DDBJ databases">
        <authorList>
            <consortium name="Pathogen Informatics"/>
        </authorList>
    </citation>
    <scope>NUCLEOTIDE SEQUENCE [LARGE SCALE GENOMIC DNA]</scope>
    <source>
        <strain evidence="2 3">OH-22767</strain>
    </source>
</reference>
<evidence type="ECO:0000313" key="3">
    <source>
        <dbReference type="Proteomes" id="UP000262142"/>
    </source>
</evidence>
<name>A0A383U1T3_9FLAO</name>
<evidence type="ECO:0000256" key="1">
    <source>
        <dbReference type="SAM" id="SignalP"/>
    </source>
</evidence>
<dbReference type="Proteomes" id="UP000262142">
    <property type="component" value="Unassembled WGS sequence"/>
</dbReference>
<gene>
    <name evidence="2" type="ORF">SAMEA104719789_01293</name>
</gene>
<dbReference type="RefSeq" id="WP_119059538.1">
    <property type="nucleotide sequence ID" value="NZ_UNSC01000005.1"/>
</dbReference>
<accession>A0A383U1T3</accession>
<evidence type="ECO:0000313" key="2">
    <source>
        <dbReference type="EMBL" id="SZD73480.1"/>
    </source>
</evidence>
<keyword evidence="1" id="KW-0732">Signal</keyword>
<keyword evidence="3" id="KW-1185">Reference proteome</keyword>
<sequence>MKKLLFSLAVLSAVAVTAQVGINTETPSATLNVKTKDDAKSPKNLELENQAGAKLVTVFNNGKVGIGTTNIAPVSTLFVRGETGIITKDGWAVFSAVGDNHILFAGTHYRGDVEHFIEQWATKGIKDQSRMEYSKKGDKFVSFLGYDYKGVYDNPALNVYDGSGGMHIYADGDHSFDSKPSRIDFITTPANGIHSRTRMTINNAGNVGIGDVGVPTNILHVKADADPLKLEGLQAGTGEALVVGTDGVVKKEAINGIQNQADMSCTADNAGKINYTNKNGTGQFYFCVQSGTEYIWLSIDANSNGIQIHRRTGNVGGVVGD</sequence>
<dbReference type="AlphaFoldDB" id="A0A383U1T3"/>
<organism evidence="2 3">
    <name type="scientific">Candidatus Ornithobacterium hominis</name>
    <dbReference type="NCBI Taxonomy" id="2497989"/>
    <lineage>
        <taxon>Bacteria</taxon>
        <taxon>Pseudomonadati</taxon>
        <taxon>Bacteroidota</taxon>
        <taxon>Flavobacteriia</taxon>
        <taxon>Flavobacteriales</taxon>
        <taxon>Weeksellaceae</taxon>
        <taxon>Ornithobacterium</taxon>
    </lineage>
</organism>
<feature type="chain" id="PRO_5017037394" evidence="1">
    <location>
        <begin position="19"/>
        <end position="321"/>
    </location>
</feature>